<accession>A0ABM1E1U3</accession>
<dbReference type="PANTHER" id="PTHR10165">
    <property type="entry name" value="LIPID PHOSPHATE PHOSPHATASE"/>
    <property type="match status" value="1"/>
</dbReference>
<feature type="transmembrane region" description="Helical" evidence="7">
    <location>
        <begin position="252"/>
        <end position="272"/>
    </location>
</feature>
<evidence type="ECO:0000256" key="4">
    <source>
        <dbReference type="ARBA" id="ARBA00022989"/>
    </source>
</evidence>
<dbReference type="SMART" id="SM00014">
    <property type="entry name" value="acidPPc"/>
    <property type="match status" value="1"/>
</dbReference>
<evidence type="ECO:0000256" key="7">
    <source>
        <dbReference type="SAM" id="Phobius"/>
    </source>
</evidence>
<evidence type="ECO:0000256" key="5">
    <source>
        <dbReference type="ARBA" id="ARBA00023136"/>
    </source>
</evidence>
<name>A0ABM1E1U3_PRICU</name>
<dbReference type="SUPFAM" id="SSF48317">
    <property type="entry name" value="Acid phosphatase/Vanadium-dependent haloperoxidase"/>
    <property type="match status" value="1"/>
</dbReference>
<dbReference type="InterPro" id="IPR036938">
    <property type="entry name" value="PAP2/HPO_sf"/>
</dbReference>
<dbReference type="InterPro" id="IPR000326">
    <property type="entry name" value="PAP2/HPO"/>
</dbReference>
<feature type="transmembrane region" description="Helical" evidence="7">
    <location>
        <begin position="159"/>
        <end position="180"/>
    </location>
</feature>
<keyword evidence="3 7" id="KW-0812">Transmembrane</keyword>
<sequence>MKEYQPRGQAPPPQQRNTAPPPLRLPVDNDVYAPEPVEEPEVAQPNYYVIVVFVVELLLLGGVCALACILRFTDKFTLRSTTFSCFDTALMSPYIIPDDSNIYIPDLVLYLVGFLLPPVLIVTAELFIMWASTMPQKTIHVFSPECNLPQVVRRIIRNVGMFLLGALVTAILTDMLKVTIVRPRPYFLSVCEPANCVSGSGNYTMCKDDVDADLLREARMSFPSFWAAFSMYCAIFASIYVHSVMAVHGVRLLRPIVVFALFSLSLMCGVVRLQDHRNYPGDVAAGFLLGFFVALYLGYFCLDCFKENHKHRLLEAIEDKRDDDDDGDVETNAKHASVLANTHAEYEDVLPADDKRQSADARYEQMRAPYQSSQPEYSRGSSRQEYDNYGGDVGYKQDARYF</sequence>
<dbReference type="RefSeq" id="XP_014666164.1">
    <property type="nucleotide sequence ID" value="XM_014810678.1"/>
</dbReference>
<evidence type="ECO:0000256" key="3">
    <source>
        <dbReference type="ARBA" id="ARBA00022692"/>
    </source>
</evidence>
<evidence type="ECO:0000256" key="6">
    <source>
        <dbReference type="SAM" id="MobiDB-lite"/>
    </source>
</evidence>
<keyword evidence="5 7" id="KW-0472">Membrane</keyword>
<evidence type="ECO:0000313" key="10">
    <source>
        <dbReference type="RefSeq" id="XP_014666164.1"/>
    </source>
</evidence>
<dbReference type="InterPro" id="IPR043216">
    <property type="entry name" value="PAP-like"/>
</dbReference>
<evidence type="ECO:0000313" key="9">
    <source>
        <dbReference type="Proteomes" id="UP000695022"/>
    </source>
</evidence>
<feature type="transmembrane region" description="Helical" evidence="7">
    <location>
        <begin position="284"/>
        <end position="302"/>
    </location>
</feature>
<dbReference type="CDD" id="cd03384">
    <property type="entry name" value="PAP2_wunen"/>
    <property type="match status" value="1"/>
</dbReference>
<comment type="subcellular location">
    <subcellularLocation>
        <location evidence="1">Membrane</location>
        <topology evidence="1">Multi-pass membrane protein</topology>
    </subcellularLocation>
</comment>
<feature type="compositionally biased region" description="Pro residues" evidence="6">
    <location>
        <begin position="9"/>
        <end position="24"/>
    </location>
</feature>
<feature type="region of interest" description="Disordered" evidence="6">
    <location>
        <begin position="355"/>
        <end position="402"/>
    </location>
</feature>
<reference evidence="10" key="1">
    <citation type="submission" date="2025-08" db="UniProtKB">
        <authorList>
            <consortium name="RefSeq"/>
        </authorList>
    </citation>
    <scope>IDENTIFICATION</scope>
</reference>
<evidence type="ECO:0000256" key="2">
    <source>
        <dbReference type="ARBA" id="ARBA00008816"/>
    </source>
</evidence>
<dbReference type="Proteomes" id="UP000695022">
    <property type="component" value="Unplaced"/>
</dbReference>
<dbReference type="GeneID" id="106808102"/>
<organism evidence="9 10">
    <name type="scientific">Priapulus caudatus</name>
    <name type="common">Priapulid worm</name>
    <dbReference type="NCBI Taxonomy" id="37621"/>
    <lineage>
        <taxon>Eukaryota</taxon>
        <taxon>Metazoa</taxon>
        <taxon>Ecdysozoa</taxon>
        <taxon>Scalidophora</taxon>
        <taxon>Priapulida</taxon>
        <taxon>Priapulimorpha</taxon>
        <taxon>Priapulimorphida</taxon>
        <taxon>Priapulidae</taxon>
        <taxon>Priapulus</taxon>
    </lineage>
</organism>
<feature type="region of interest" description="Disordered" evidence="6">
    <location>
        <begin position="1"/>
        <end position="24"/>
    </location>
</feature>
<feature type="domain" description="Phosphatidic acid phosphatase type 2/haloperoxidase" evidence="8">
    <location>
        <begin position="159"/>
        <end position="298"/>
    </location>
</feature>
<keyword evidence="9" id="KW-1185">Reference proteome</keyword>
<comment type="similarity">
    <text evidence="2">Belongs to the PA-phosphatase related phosphoesterase family.</text>
</comment>
<dbReference type="Gene3D" id="1.20.144.10">
    <property type="entry name" value="Phosphatidic acid phosphatase type 2/haloperoxidase"/>
    <property type="match status" value="1"/>
</dbReference>
<feature type="transmembrane region" description="Helical" evidence="7">
    <location>
        <begin position="47"/>
        <end position="69"/>
    </location>
</feature>
<dbReference type="Pfam" id="PF01569">
    <property type="entry name" value="PAP2"/>
    <property type="match status" value="1"/>
</dbReference>
<feature type="compositionally biased region" description="Polar residues" evidence="6">
    <location>
        <begin position="370"/>
        <end position="383"/>
    </location>
</feature>
<evidence type="ECO:0000256" key="1">
    <source>
        <dbReference type="ARBA" id="ARBA00004141"/>
    </source>
</evidence>
<evidence type="ECO:0000259" key="8">
    <source>
        <dbReference type="SMART" id="SM00014"/>
    </source>
</evidence>
<gene>
    <name evidence="10" type="primary">LOC106808102</name>
</gene>
<proteinExistence type="inferred from homology"/>
<feature type="transmembrane region" description="Helical" evidence="7">
    <location>
        <begin position="225"/>
        <end position="245"/>
    </location>
</feature>
<dbReference type="PANTHER" id="PTHR10165:SF103">
    <property type="entry name" value="PHOSPHOLIPID PHOSPHATASE HOMOLOG 1.2 HOMOLOG"/>
    <property type="match status" value="1"/>
</dbReference>
<protein>
    <submittedName>
        <fullName evidence="10">Lipid phosphate phosphatase-related protein type 5-like</fullName>
    </submittedName>
</protein>
<keyword evidence="4 7" id="KW-1133">Transmembrane helix</keyword>
<feature type="compositionally biased region" description="Basic and acidic residues" evidence="6">
    <location>
        <begin position="355"/>
        <end position="365"/>
    </location>
</feature>
<feature type="transmembrane region" description="Helical" evidence="7">
    <location>
        <begin position="108"/>
        <end position="130"/>
    </location>
</feature>